<dbReference type="VEuPathDB" id="VectorBase:GAUT046178"/>
<evidence type="ECO:0000313" key="2">
    <source>
        <dbReference type="Proteomes" id="UP000078200"/>
    </source>
</evidence>
<evidence type="ECO:0000313" key="1">
    <source>
        <dbReference type="EnsemblMetazoa" id="GAUT046178-PA"/>
    </source>
</evidence>
<protein>
    <submittedName>
        <fullName evidence="1">Uncharacterized protein</fullName>
    </submittedName>
</protein>
<dbReference type="Proteomes" id="UP000078200">
    <property type="component" value="Unassembled WGS sequence"/>
</dbReference>
<dbReference type="EnsemblMetazoa" id="GAUT046178-RA">
    <property type="protein sequence ID" value="GAUT046178-PA"/>
    <property type="gene ID" value="GAUT046178"/>
</dbReference>
<organism evidence="1 2">
    <name type="scientific">Glossina austeni</name>
    <name type="common">Savannah tsetse fly</name>
    <dbReference type="NCBI Taxonomy" id="7395"/>
    <lineage>
        <taxon>Eukaryota</taxon>
        <taxon>Metazoa</taxon>
        <taxon>Ecdysozoa</taxon>
        <taxon>Arthropoda</taxon>
        <taxon>Hexapoda</taxon>
        <taxon>Insecta</taxon>
        <taxon>Pterygota</taxon>
        <taxon>Neoptera</taxon>
        <taxon>Endopterygota</taxon>
        <taxon>Diptera</taxon>
        <taxon>Brachycera</taxon>
        <taxon>Muscomorpha</taxon>
        <taxon>Hippoboscoidea</taxon>
        <taxon>Glossinidae</taxon>
        <taxon>Glossina</taxon>
    </lineage>
</organism>
<dbReference type="AlphaFoldDB" id="A0A1A9VSP2"/>
<proteinExistence type="predicted"/>
<keyword evidence="2" id="KW-1185">Reference proteome</keyword>
<name>A0A1A9VSP2_GLOAU</name>
<sequence length="157" mass="18394">MKYNYNDFVVLCLWFNRLGENWATTCANVYVQKSFIVKVVWFLNFCKKVVFWSLFLCHKFFGQFTGEENDINLRNRIIKTKQQLLSLEIGEHNIGNSGFILGEHNIGKSGFIYSKRKSVRVLGDRPASGPIFEHDPINLIQRLHAMMCQIFLLTRNR</sequence>
<reference evidence="1" key="1">
    <citation type="submission" date="2020-05" db="UniProtKB">
        <authorList>
            <consortium name="EnsemblMetazoa"/>
        </authorList>
    </citation>
    <scope>IDENTIFICATION</scope>
    <source>
        <strain evidence="1">TTRI</strain>
    </source>
</reference>
<accession>A0A1A9VSP2</accession>